<evidence type="ECO:0000313" key="5">
    <source>
        <dbReference type="EMBL" id="KAG0008014.1"/>
    </source>
</evidence>
<dbReference type="GO" id="GO:0051603">
    <property type="term" value="P:proteolysis involved in protein catabolic process"/>
    <property type="evidence" value="ECO:0007669"/>
    <property type="project" value="TreeGrafter"/>
</dbReference>
<accession>A0A9P6SWM1</accession>
<evidence type="ECO:0000256" key="1">
    <source>
        <dbReference type="ARBA" id="ARBA00022723"/>
    </source>
</evidence>
<keyword evidence="2" id="KW-0863">Zinc-finger</keyword>
<dbReference type="InterPro" id="IPR013320">
    <property type="entry name" value="ConA-like_dom_sf"/>
</dbReference>
<dbReference type="InterPro" id="IPR045129">
    <property type="entry name" value="RNF123/RKP/RSPRY1"/>
</dbReference>
<dbReference type="GO" id="GO:0004842">
    <property type="term" value="F:ubiquitin-protein transferase activity"/>
    <property type="evidence" value="ECO:0007669"/>
    <property type="project" value="InterPro"/>
</dbReference>
<dbReference type="InterPro" id="IPR001870">
    <property type="entry name" value="B30.2/SPRY"/>
</dbReference>
<evidence type="ECO:0000256" key="2">
    <source>
        <dbReference type="ARBA" id="ARBA00022771"/>
    </source>
</evidence>
<dbReference type="InterPro" id="IPR003877">
    <property type="entry name" value="SPRY_dom"/>
</dbReference>
<gene>
    <name evidence="5" type="primary">RSPRY1</name>
    <name evidence="5" type="ORF">BGZ80_003962</name>
</gene>
<dbReference type="EMBL" id="JAAAID010002081">
    <property type="protein sequence ID" value="KAG0008014.1"/>
    <property type="molecule type" value="Genomic_DNA"/>
</dbReference>
<protein>
    <submittedName>
        <fullName evidence="5">RING finger and SPRY domain-containing protein 1</fullName>
    </submittedName>
</protein>
<dbReference type="PANTHER" id="PTHR13363:SF5">
    <property type="entry name" value="E3 UBIQUITIN-PROTEIN LIGASE RNF123"/>
    <property type="match status" value="1"/>
</dbReference>
<dbReference type="SUPFAM" id="SSF49899">
    <property type="entry name" value="Concanavalin A-like lectins/glucanases"/>
    <property type="match status" value="1"/>
</dbReference>
<dbReference type="Proteomes" id="UP000703661">
    <property type="component" value="Unassembled WGS sequence"/>
</dbReference>
<proteinExistence type="predicted"/>
<keyword evidence="1" id="KW-0479">Metal-binding</keyword>
<dbReference type="AlphaFoldDB" id="A0A9P6SWM1"/>
<evidence type="ECO:0000313" key="6">
    <source>
        <dbReference type="Proteomes" id="UP000703661"/>
    </source>
</evidence>
<evidence type="ECO:0000256" key="3">
    <source>
        <dbReference type="ARBA" id="ARBA00022833"/>
    </source>
</evidence>
<feature type="domain" description="B30.2/SPRY" evidence="4">
    <location>
        <begin position="48"/>
        <end position="237"/>
    </location>
</feature>
<reference evidence="5" key="1">
    <citation type="journal article" date="2020" name="Fungal Divers.">
        <title>Resolving the Mortierellaceae phylogeny through synthesis of multi-gene phylogenetics and phylogenomics.</title>
        <authorList>
            <person name="Vandepol N."/>
            <person name="Liber J."/>
            <person name="Desiro A."/>
            <person name="Na H."/>
            <person name="Kennedy M."/>
            <person name="Barry K."/>
            <person name="Grigoriev I.V."/>
            <person name="Miller A.N."/>
            <person name="O'Donnell K."/>
            <person name="Stajich J.E."/>
            <person name="Bonito G."/>
        </authorList>
    </citation>
    <scope>NUCLEOTIDE SEQUENCE</scope>
    <source>
        <strain evidence="5">NRRL 2769</strain>
    </source>
</reference>
<keyword evidence="3" id="KW-0862">Zinc</keyword>
<comment type="caution">
    <text evidence="5">The sequence shown here is derived from an EMBL/GenBank/DDBJ whole genome shotgun (WGS) entry which is preliminary data.</text>
</comment>
<dbReference type="SMART" id="SM00449">
    <property type="entry name" value="SPRY"/>
    <property type="match status" value="1"/>
</dbReference>
<sequence>MSTDGLTDKDELSGMMQAKFCAEWSLRNIFREIPERGESIAFDAAVSQTQTEDKISPTSEPKSSSINVMLNTLDGTGHWKISEDGLTIRNDGSTFESIRATLSVSQGKWLYEVTLVTAGIMQLGWATVHCHFSPEDGTGIGDDVFGFAYDGCRNLIWADGDSEPYGGSESWKSGDVLGVYLDVDNAFMECFINGKSLGTTSPFDKDHFAIQAKSGFFPALSCTSFQQATVNFGATPFKYVILAHPIRAAFYIATR</sequence>
<name>A0A9P6SWM1_9FUNG</name>
<dbReference type="Pfam" id="PF00622">
    <property type="entry name" value="SPRY"/>
    <property type="match status" value="1"/>
</dbReference>
<keyword evidence="6" id="KW-1185">Reference proteome</keyword>
<dbReference type="InterPro" id="IPR043136">
    <property type="entry name" value="B30.2/SPRY_sf"/>
</dbReference>
<dbReference type="PROSITE" id="PS50188">
    <property type="entry name" value="B302_SPRY"/>
    <property type="match status" value="1"/>
</dbReference>
<dbReference type="GO" id="GO:0008270">
    <property type="term" value="F:zinc ion binding"/>
    <property type="evidence" value="ECO:0007669"/>
    <property type="project" value="UniProtKB-KW"/>
</dbReference>
<organism evidence="5 6">
    <name type="scientific">Entomortierella chlamydospora</name>
    <dbReference type="NCBI Taxonomy" id="101097"/>
    <lineage>
        <taxon>Eukaryota</taxon>
        <taxon>Fungi</taxon>
        <taxon>Fungi incertae sedis</taxon>
        <taxon>Mucoromycota</taxon>
        <taxon>Mortierellomycotina</taxon>
        <taxon>Mortierellomycetes</taxon>
        <taxon>Mortierellales</taxon>
        <taxon>Mortierellaceae</taxon>
        <taxon>Entomortierella</taxon>
    </lineage>
</organism>
<dbReference type="GO" id="GO:0005737">
    <property type="term" value="C:cytoplasm"/>
    <property type="evidence" value="ECO:0007669"/>
    <property type="project" value="TreeGrafter"/>
</dbReference>
<dbReference type="PANTHER" id="PTHR13363">
    <property type="entry name" value="RING FINGER AND SRY DOMAIN-CONTAINING"/>
    <property type="match status" value="1"/>
</dbReference>
<dbReference type="Gene3D" id="2.60.120.920">
    <property type="match status" value="1"/>
</dbReference>
<evidence type="ECO:0000259" key="4">
    <source>
        <dbReference type="PROSITE" id="PS50188"/>
    </source>
</evidence>